<evidence type="ECO:0000256" key="1">
    <source>
        <dbReference type="ARBA" id="ARBA00022801"/>
    </source>
</evidence>
<protein>
    <submittedName>
        <fullName evidence="3">Alpha/beta hydrolase fold domain-containing protein</fullName>
    </submittedName>
</protein>
<dbReference type="PANTHER" id="PTHR48081">
    <property type="entry name" value="AB HYDROLASE SUPERFAMILY PROTEIN C4A8.06C"/>
    <property type="match status" value="1"/>
</dbReference>
<evidence type="ECO:0000313" key="3">
    <source>
        <dbReference type="EMBL" id="MDU8991125.1"/>
    </source>
</evidence>
<dbReference type="Pfam" id="PF07859">
    <property type="entry name" value="Abhydrolase_3"/>
    <property type="match status" value="1"/>
</dbReference>
<feature type="domain" description="Alpha/beta hydrolase fold-3" evidence="2">
    <location>
        <begin position="87"/>
        <end position="292"/>
    </location>
</feature>
<dbReference type="GO" id="GO:0016787">
    <property type="term" value="F:hydrolase activity"/>
    <property type="evidence" value="ECO:0007669"/>
    <property type="project" value="UniProtKB-KW"/>
</dbReference>
<dbReference type="InterPro" id="IPR050300">
    <property type="entry name" value="GDXG_lipolytic_enzyme"/>
</dbReference>
<dbReference type="InterPro" id="IPR029058">
    <property type="entry name" value="AB_hydrolase_fold"/>
</dbReference>
<reference evidence="3 4" key="1">
    <citation type="submission" date="2023-02" db="EMBL/GenBank/DDBJ databases">
        <authorList>
            <person name="Maleckis M."/>
        </authorList>
    </citation>
    <scope>NUCLEOTIDE SEQUENCE [LARGE SCALE GENOMIC DNA]</scope>
    <source>
        <strain evidence="3 4">P8-A2</strain>
    </source>
</reference>
<dbReference type="Proteomes" id="UP001257627">
    <property type="component" value="Unassembled WGS sequence"/>
</dbReference>
<keyword evidence="1 3" id="KW-0378">Hydrolase</keyword>
<dbReference type="SUPFAM" id="SSF53474">
    <property type="entry name" value="alpha/beta-Hydrolases"/>
    <property type="match status" value="1"/>
</dbReference>
<evidence type="ECO:0000259" key="2">
    <source>
        <dbReference type="Pfam" id="PF07859"/>
    </source>
</evidence>
<dbReference type="InterPro" id="IPR013094">
    <property type="entry name" value="AB_hydrolase_3"/>
</dbReference>
<dbReference type="EMBL" id="JARAKF010000001">
    <property type="protein sequence ID" value="MDU8991125.1"/>
    <property type="molecule type" value="Genomic_DNA"/>
</dbReference>
<comment type="caution">
    <text evidence="3">The sequence shown here is derived from an EMBL/GenBank/DDBJ whole genome shotgun (WGS) entry which is preliminary data.</text>
</comment>
<organism evidence="3 4">
    <name type="scientific">Streptomyces mirabilis</name>
    <dbReference type="NCBI Taxonomy" id="68239"/>
    <lineage>
        <taxon>Bacteria</taxon>
        <taxon>Bacillati</taxon>
        <taxon>Actinomycetota</taxon>
        <taxon>Actinomycetes</taxon>
        <taxon>Kitasatosporales</taxon>
        <taxon>Streptomycetaceae</taxon>
        <taxon>Streptomyces</taxon>
    </lineage>
</organism>
<accession>A0ABU3UB38</accession>
<proteinExistence type="predicted"/>
<dbReference type="PANTHER" id="PTHR48081:SF8">
    <property type="entry name" value="ALPHA_BETA HYDROLASE FOLD-3 DOMAIN-CONTAINING PROTEIN-RELATED"/>
    <property type="match status" value="1"/>
</dbReference>
<dbReference type="Gene3D" id="3.40.50.1820">
    <property type="entry name" value="alpha/beta hydrolase"/>
    <property type="match status" value="1"/>
</dbReference>
<sequence>MNYTLDPELVPLLTALAGQAAGAPARERGDWKAIREAGTLGQAAMAALVPPVTGIRTATYFATAPDGARIELRWYTSRETMAPGPAVLYAHGGGMILGDLDAYDTLLSWYVAHSGVPFLSVGYRLAPEASGTMLAEDVFAGLTWLTGHAHKLAVDTARIAVMGDSGGGAPAAATAILARDRHVPLARQILVYPMLDDRNQSPDPAREPFLTWTYDDNYTAWKAVLGDTLGTADVSPVAAPARLSDFTGLAPAYIDTGDLDIFRDEDIAYAARLAAAGVPVELHVHPGVPHGWDRLAPHCGAAQRAFADRLRALAAL</sequence>
<keyword evidence="4" id="KW-1185">Reference proteome</keyword>
<name>A0ABU3UB38_9ACTN</name>
<evidence type="ECO:0000313" key="4">
    <source>
        <dbReference type="Proteomes" id="UP001257627"/>
    </source>
</evidence>
<gene>
    <name evidence="3" type="ORF">PU648_01585</name>
</gene>
<dbReference type="RefSeq" id="WP_143604715.1">
    <property type="nucleotide sequence ID" value="NZ_CP107955.1"/>
</dbReference>